<proteinExistence type="predicted"/>
<organism evidence="2 3">
    <name type="scientific">Lasallia pustulata</name>
    <dbReference type="NCBI Taxonomy" id="136370"/>
    <lineage>
        <taxon>Eukaryota</taxon>
        <taxon>Fungi</taxon>
        <taxon>Dikarya</taxon>
        <taxon>Ascomycota</taxon>
        <taxon>Pezizomycotina</taxon>
        <taxon>Lecanoromycetes</taxon>
        <taxon>OSLEUM clade</taxon>
        <taxon>Umbilicariomycetidae</taxon>
        <taxon>Umbilicariales</taxon>
        <taxon>Umbilicariaceae</taxon>
        <taxon>Lasallia</taxon>
    </lineage>
</organism>
<evidence type="ECO:0000313" key="3">
    <source>
        <dbReference type="Proteomes" id="UP000192927"/>
    </source>
</evidence>
<accession>A0A1W5DDM2</accession>
<evidence type="ECO:0000256" key="1">
    <source>
        <dbReference type="SAM" id="SignalP"/>
    </source>
</evidence>
<feature type="chain" id="PRO_5012958454" description="Secreted protein" evidence="1">
    <location>
        <begin position="17"/>
        <end position="64"/>
    </location>
</feature>
<dbReference type="PANTHER" id="PTHR35043">
    <property type="entry name" value="TRANSCRIPTION FACTOR DOMAIN-CONTAINING PROTEIN"/>
    <property type="match status" value="1"/>
</dbReference>
<dbReference type="PANTHER" id="PTHR35043:SF7">
    <property type="entry name" value="TRANSCRIPTION FACTOR DOMAIN-CONTAINING PROTEIN"/>
    <property type="match status" value="1"/>
</dbReference>
<keyword evidence="1" id="KW-0732">Signal</keyword>
<sequence length="64" mass="7410">MSCLLTLLLCVWQTLHLNVPRAQETATQCAMMNVQWIFTGVFAPELVVFRAWRQWCSTGCWESC</sequence>
<keyword evidence="3" id="KW-1185">Reference proteome</keyword>
<dbReference type="AlphaFoldDB" id="A0A1W5DDM2"/>
<protein>
    <recommendedName>
        <fullName evidence="4">Secreted protein</fullName>
    </recommendedName>
</protein>
<evidence type="ECO:0008006" key="4">
    <source>
        <dbReference type="Google" id="ProtNLM"/>
    </source>
</evidence>
<feature type="signal peptide" evidence="1">
    <location>
        <begin position="1"/>
        <end position="16"/>
    </location>
</feature>
<reference evidence="3" key="1">
    <citation type="submission" date="2017-03" db="EMBL/GenBank/DDBJ databases">
        <authorList>
            <person name="Sharma R."/>
            <person name="Thines M."/>
        </authorList>
    </citation>
    <scope>NUCLEOTIDE SEQUENCE [LARGE SCALE GENOMIC DNA]</scope>
</reference>
<name>A0A1W5DDM2_9LECA</name>
<dbReference type="EMBL" id="FWEW01003771">
    <property type="protein sequence ID" value="SLM41070.1"/>
    <property type="molecule type" value="Genomic_DNA"/>
</dbReference>
<evidence type="ECO:0000313" key="2">
    <source>
        <dbReference type="EMBL" id="SLM41070.1"/>
    </source>
</evidence>
<dbReference type="Proteomes" id="UP000192927">
    <property type="component" value="Unassembled WGS sequence"/>
</dbReference>